<dbReference type="Proteomes" id="UP000177996">
    <property type="component" value="Unassembled WGS sequence"/>
</dbReference>
<gene>
    <name evidence="2" type="ORF">A3D65_00930</name>
</gene>
<organism evidence="2 3">
    <name type="scientific">Candidatus Lloydbacteria bacterium RIFCSPHIGHO2_02_FULL_50_13</name>
    <dbReference type="NCBI Taxonomy" id="1798661"/>
    <lineage>
        <taxon>Bacteria</taxon>
        <taxon>Candidatus Lloydiibacteriota</taxon>
    </lineage>
</organism>
<evidence type="ECO:0000313" key="2">
    <source>
        <dbReference type="EMBL" id="OGZ06805.1"/>
    </source>
</evidence>
<dbReference type="EMBL" id="MHLL01000077">
    <property type="protein sequence ID" value="OGZ06805.1"/>
    <property type="molecule type" value="Genomic_DNA"/>
</dbReference>
<comment type="caution">
    <text evidence="2">The sequence shown here is derived from an EMBL/GenBank/DDBJ whole genome shotgun (WGS) entry which is preliminary data.</text>
</comment>
<proteinExistence type="predicted"/>
<reference evidence="2 3" key="1">
    <citation type="journal article" date="2016" name="Nat. Commun.">
        <title>Thousands of microbial genomes shed light on interconnected biogeochemical processes in an aquifer system.</title>
        <authorList>
            <person name="Anantharaman K."/>
            <person name="Brown C.T."/>
            <person name="Hug L.A."/>
            <person name="Sharon I."/>
            <person name="Castelle C.J."/>
            <person name="Probst A.J."/>
            <person name="Thomas B.C."/>
            <person name="Singh A."/>
            <person name="Wilkins M.J."/>
            <person name="Karaoz U."/>
            <person name="Brodie E.L."/>
            <person name="Williams K.H."/>
            <person name="Hubbard S.S."/>
            <person name="Banfield J.F."/>
        </authorList>
    </citation>
    <scope>NUCLEOTIDE SEQUENCE [LARGE SCALE GENOMIC DNA]</scope>
</reference>
<feature type="region of interest" description="Disordered" evidence="1">
    <location>
        <begin position="1"/>
        <end position="30"/>
    </location>
</feature>
<evidence type="ECO:0000313" key="3">
    <source>
        <dbReference type="Proteomes" id="UP000177996"/>
    </source>
</evidence>
<name>A0A1G2CZJ0_9BACT</name>
<accession>A0A1G2CZJ0</accession>
<protein>
    <submittedName>
        <fullName evidence="2">Uncharacterized protein</fullName>
    </submittedName>
</protein>
<evidence type="ECO:0000256" key="1">
    <source>
        <dbReference type="SAM" id="MobiDB-lite"/>
    </source>
</evidence>
<dbReference type="AlphaFoldDB" id="A0A1G2CZJ0"/>
<sequence>MKKQHEGAGASGSGESRPMEMSFPVSSPEEQIRREAIWGAAADATGFIVEFSDTSDSKVRHLRIVPPREGMDHEPLWRKKEELERDYELGAVTGESDALTHEVDDFLTEHEVQSEDERDRLLMKLHTAIAMNNNPKAREIRAELLRGDKG</sequence>